<dbReference type="PANTHER" id="PTHR44688:SF16">
    <property type="entry name" value="DNA-BINDING TRANSCRIPTIONAL ACTIVATOR DEVR_DOSR"/>
    <property type="match status" value="1"/>
</dbReference>
<accession>A0A7W5ZUG7</accession>
<evidence type="ECO:0000259" key="4">
    <source>
        <dbReference type="PROSITE" id="PS50043"/>
    </source>
</evidence>
<sequence length="222" mass="25976">MARTVPIVVDVKKMTQQYVGIDVEEWWGWKIEEIFGEGVLSYTKLIHPSDLGVHNLCNKLLFYILERCSTEDKYNLNILLNFKLRKSDGSYIHITQSAKILELDPDGSIRSLLVLLQENNTLSDSYPRRYIRFWGKDFDGRLYEYLPDVEDLQQIELPSKREIEIISYLVSGEESKTIAEYLSISKHTVDTHRRHLLQKFYLKNTGELINLVHITRLLDPSN</sequence>
<dbReference type="EMBL" id="JACIBY010000021">
    <property type="protein sequence ID" value="MBB3841767.1"/>
    <property type="molecule type" value="Genomic_DNA"/>
</dbReference>
<evidence type="ECO:0000256" key="2">
    <source>
        <dbReference type="ARBA" id="ARBA00023125"/>
    </source>
</evidence>
<keyword evidence="6" id="KW-1185">Reference proteome</keyword>
<reference evidence="5 6" key="1">
    <citation type="submission" date="2020-08" db="EMBL/GenBank/DDBJ databases">
        <title>Genomic Encyclopedia of Type Strains, Phase IV (KMG-IV): sequencing the most valuable type-strain genomes for metagenomic binning, comparative biology and taxonomic classification.</title>
        <authorList>
            <person name="Goeker M."/>
        </authorList>
    </citation>
    <scope>NUCLEOTIDE SEQUENCE [LARGE SCALE GENOMIC DNA]</scope>
    <source>
        <strain evidence="5 6">DSM 17976</strain>
    </source>
</reference>
<name>A0A7W5ZUG7_9BACT</name>
<dbReference type="AlphaFoldDB" id="A0A7W5ZUG7"/>
<dbReference type="Pfam" id="PF00196">
    <property type="entry name" value="GerE"/>
    <property type="match status" value="1"/>
</dbReference>
<dbReference type="CDD" id="cd06170">
    <property type="entry name" value="LuxR_C_like"/>
    <property type="match status" value="1"/>
</dbReference>
<dbReference type="PRINTS" id="PR00038">
    <property type="entry name" value="HTHLUXR"/>
</dbReference>
<dbReference type="Gene3D" id="1.10.10.10">
    <property type="entry name" value="Winged helix-like DNA-binding domain superfamily/Winged helix DNA-binding domain"/>
    <property type="match status" value="1"/>
</dbReference>
<evidence type="ECO:0000313" key="5">
    <source>
        <dbReference type="EMBL" id="MBB3841767.1"/>
    </source>
</evidence>
<dbReference type="InterPro" id="IPR000792">
    <property type="entry name" value="Tscrpt_reg_LuxR_C"/>
</dbReference>
<dbReference type="InterPro" id="IPR016032">
    <property type="entry name" value="Sig_transdc_resp-reg_C-effctor"/>
</dbReference>
<proteinExistence type="predicted"/>
<dbReference type="PANTHER" id="PTHR44688">
    <property type="entry name" value="DNA-BINDING TRANSCRIPTIONAL ACTIVATOR DEVR_DOSR"/>
    <property type="match status" value="1"/>
</dbReference>
<evidence type="ECO:0000256" key="3">
    <source>
        <dbReference type="ARBA" id="ARBA00023163"/>
    </source>
</evidence>
<keyword evidence="3" id="KW-0804">Transcription</keyword>
<feature type="domain" description="HTH luxR-type" evidence="4">
    <location>
        <begin position="151"/>
        <end position="216"/>
    </location>
</feature>
<keyword evidence="1" id="KW-0805">Transcription regulation</keyword>
<dbReference type="RefSeq" id="WP_183979655.1">
    <property type="nucleotide sequence ID" value="NZ_JACIBY010000021.1"/>
</dbReference>
<dbReference type="SUPFAM" id="SSF46894">
    <property type="entry name" value="C-terminal effector domain of the bipartite response regulators"/>
    <property type="match status" value="1"/>
</dbReference>
<keyword evidence="2 5" id="KW-0238">DNA-binding</keyword>
<dbReference type="Proteomes" id="UP000541352">
    <property type="component" value="Unassembled WGS sequence"/>
</dbReference>
<evidence type="ECO:0000256" key="1">
    <source>
        <dbReference type="ARBA" id="ARBA00023015"/>
    </source>
</evidence>
<protein>
    <submittedName>
        <fullName evidence="5">DNA-binding CsgD family transcriptional regulator</fullName>
    </submittedName>
</protein>
<gene>
    <name evidence="5" type="ORF">FHS57_005796</name>
</gene>
<comment type="caution">
    <text evidence="5">The sequence shown here is derived from an EMBL/GenBank/DDBJ whole genome shotgun (WGS) entry which is preliminary data.</text>
</comment>
<dbReference type="SMART" id="SM00421">
    <property type="entry name" value="HTH_LUXR"/>
    <property type="match status" value="1"/>
</dbReference>
<dbReference type="Gene3D" id="3.30.450.20">
    <property type="entry name" value="PAS domain"/>
    <property type="match status" value="1"/>
</dbReference>
<dbReference type="GO" id="GO:0003677">
    <property type="term" value="F:DNA binding"/>
    <property type="evidence" value="ECO:0007669"/>
    <property type="project" value="UniProtKB-KW"/>
</dbReference>
<dbReference type="PROSITE" id="PS50043">
    <property type="entry name" value="HTH_LUXR_2"/>
    <property type="match status" value="1"/>
</dbReference>
<dbReference type="GO" id="GO:0006355">
    <property type="term" value="P:regulation of DNA-templated transcription"/>
    <property type="evidence" value="ECO:0007669"/>
    <property type="project" value="InterPro"/>
</dbReference>
<organism evidence="5 6">
    <name type="scientific">Runella defluvii</name>
    <dbReference type="NCBI Taxonomy" id="370973"/>
    <lineage>
        <taxon>Bacteria</taxon>
        <taxon>Pseudomonadati</taxon>
        <taxon>Bacteroidota</taxon>
        <taxon>Cytophagia</taxon>
        <taxon>Cytophagales</taxon>
        <taxon>Spirosomataceae</taxon>
        <taxon>Runella</taxon>
    </lineage>
</organism>
<evidence type="ECO:0000313" key="6">
    <source>
        <dbReference type="Proteomes" id="UP000541352"/>
    </source>
</evidence>
<dbReference type="InterPro" id="IPR036388">
    <property type="entry name" value="WH-like_DNA-bd_sf"/>
</dbReference>
<dbReference type="PROSITE" id="PS00622">
    <property type="entry name" value="HTH_LUXR_1"/>
    <property type="match status" value="1"/>
</dbReference>